<protein>
    <recommendedName>
        <fullName evidence="4">Myb-like domain-containing protein</fullName>
    </recommendedName>
</protein>
<reference evidence="2 3" key="1">
    <citation type="journal article" date="2015" name="BMC Genomics">
        <title>Insights from the genome of Ophiocordyceps polyrhachis-furcata to pathogenicity and host specificity in insect fungi.</title>
        <authorList>
            <person name="Wichadakul D."/>
            <person name="Kobmoo N."/>
            <person name="Ingsriswang S."/>
            <person name="Tangphatsornruang S."/>
            <person name="Chantasingh D."/>
            <person name="Luangsa-ard J.J."/>
            <person name="Eurwilaichitr L."/>
        </authorList>
    </citation>
    <scope>NUCLEOTIDE SEQUENCE [LARGE SCALE GENOMIC DNA]</scope>
    <source>
        <strain evidence="2 3">BCC 54312</strain>
    </source>
</reference>
<evidence type="ECO:0000256" key="1">
    <source>
        <dbReference type="SAM" id="MobiDB-lite"/>
    </source>
</evidence>
<feature type="region of interest" description="Disordered" evidence="1">
    <location>
        <begin position="67"/>
        <end position="97"/>
    </location>
</feature>
<keyword evidence="3" id="KW-1185">Reference proteome</keyword>
<feature type="region of interest" description="Disordered" evidence="1">
    <location>
        <begin position="160"/>
        <end position="195"/>
    </location>
</feature>
<dbReference type="Proteomes" id="UP000253664">
    <property type="component" value="Unassembled WGS sequence"/>
</dbReference>
<name>A0A367L570_9HYPO</name>
<dbReference type="OrthoDB" id="4848529at2759"/>
<feature type="compositionally biased region" description="Basic and acidic residues" evidence="1">
    <location>
        <begin position="186"/>
        <end position="195"/>
    </location>
</feature>
<dbReference type="EMBL" id="LKCN02000014">
    <property type="protein sequence ID" value="RCI09561.1"/>
    <property type="molecule type" value="Genomic_DNA"/>
</dbReference>
<organism evidence="2 3">
    <name type="scientific">Ophiocordyceps polyrhachis-furcata BCC 54312</name>
    <dbReference type="NCBI Taxonomy" id="1330021"/>
    <lineage>
        <taxon>Eukaryota</taxon>
        <taxon>Fungi</taxon>
        <taxon>Dikarya</taxon>
        <taxon>Ascomycota</taxon>
        <taxon>Pezizomycotina</taxon>
        <taxon>Sordariomycetes</taxon>
        <taxon>Hypocreomycetidae</taxon>
        <taxon>Hypocreales</taxon>
        <taxon>Ophiocordycipitaceae</taxon>
        <taxon>Ophiocordyceps</taxon>
    </lineage>
</organism>
<comment type="caution">
    <text evidence="2">The sequence shown here is derived from an EMBL/GenBank/DDBJ whole genome shotgun (WGS) entry which is preliminary data.</text>
</comment>
<sequence>MSQEVTPSKGNPWTEEAKIQFLLRIISQLREDGRTINWSRLGMEGRTTKSLQNMWTKITKEIAEMEARDAGEGSVGTPSKSKATREGTPVGSLPGGTIPLISFHLPAQKTARKPKKSEAWVAANGGLDSEDESPKKRAACEFIRCREQEVVMMIGGRRFVNVGSTAKGGPKTPRKKTKRSDSDDEEKSKGDKDDY</sequence>
<evidence type="ECO:0000313" key="3">
    <source>
        <dbReference type="Proteomes" id="UP000253664"/>
    </source>
</evidence>
<dbReference type="AlphaFoldDB" id="A0A367L570"/>
<proteinExistence type="predicted"/>
<accession>A0A367L570</accession>
<evidence type="ECO:0008006" key="4">
    <source>
        <dbReference type="Google" id="ProtNLM"/>
    </source>
</evidence>
<evidence type="ECO:0000313" key="2">
    <source>
        <dbReference type="EMBL" id="RCI09561.1"/>
    </source>
</evidence>
<gene>
    <name evidence="2" type="ORF">L249_4042</name>
</gene>